<name>A0AAE0V6J0_9TELE</name>
<accession>A0AAE0V6J0</accession>
<proteinExistence type="predicted"/>
<dbReference type="Proteomes" id="UP001274896">
    <property type="component" value="Unassembled WGS sequence"/>
</dbReference>
<evidence type="ECO:0000313" key="2">
    <source>
        <dbReference type="EMBL" id="KAK3537536.1"/>
    </source>
</evidence>
<comment type="caution">
    <text evidence="2">The sequence shown here is derived from an EMBL/GenBank/DDBJ whole genome shotgun (WGS) entry which is preliminary data.</text>
</comment>
<feature type="compositionally biased region" description="Acidic residues" evidence="1">
    <location>
        <begin position="287"/>
        <end position="301"/>
    </location>
</feature>
<evidence type="ECO:0000313" key="3">
    <source>
        <dbReference type="Proteomes" id="UP001274896"/>
    </source>
</evidence>
<feature type="compositionally biased region" description="Polar residues" evidence="1">
    <location>
        <begin position="305"/>
        <end position="318"/>
    </location>
</feature>
<reference evidence="2" key="1">
    <citation type="submission" date="2023-06" db="EMBL/GenBank/DDBJ databases">
        <title>Male Hemibagrus guttatus genome.</title>
        <authorList>
            <person name="Bian C."/>
        </authorList>
    </citation>
    <scope>NUCLEOTIDE SEQUENCE</scope>
    <source>
        <strain evidence="2">Male_cb2023</strain>
        <tissue evidence="2">Muscle</tissue>
    </source>
</reference>
<keyword evidence="3" id="KW-1185">Reference proteome</keyword>
<evidence type="ECO:0000256" key="1">
    <source>
        <dbReference type="SAM" id="MobiDB-lite"/>
    </source>
</evidence>
<organism evidence="2 3">
    <name type="scientific">Hemibagrus guttatus</name>
    <dbReference type="NCBI Taxonomy" id="175788"/>
    <lineage>
        <taxon>Eukaryota</taxon>
        <taxon>Metazoa</taxon>
        <taxon>Chordata</taxon>
        <taxon>Craniata</taxon>
        <taxon>Vertebrata</taxon>
        <taxon>Euteleostomi</taxon>
        <taxon>Actinopterygii</taxon>
        <taxon>Neopterygii</taxon>
        <taxon>Teleostei</taxon>
        <taxon>Ostariophysi</taxon>
        <taxon>Siluriformes</taxon>
        <taxon>Bagridae</taxon>
        <taxon>Hemibagrus</taxon>
    </lineage>
</organism>
<feature type="region of interest" description="Disordered" evidence="1">
    <location>
        <begin position="273"/>
        <end position="318"/>
    </location>
</feature>
<sequence length="318" mass="37327">MSVQLHEDDMMKYITKEIPPYPNPVEFCVSEVAHVTDKKGFKGILALEKFNPPDSEFSWWDLKMNKKEIKSAMEIYIEKNFPNITKAEKKAFLEKFTTSPLFKLQESRYGNYRFTFPLTDLMQWYKEQNCGGKDPVLRVYETITYKQEIVYAVLIHSPEDNKLFGKYPLLEASEWVRYEDGKIIWKAQAICETHWYQLSESGEVQSLNTYQFYVWDQVSLVFHLPKPKALEIPRERLIEALVACEISDIDLSGLKGPNNKRKMLDANSEYPIHHGSKKVKKELKEEEKEEMEEIDQKDEDEAKSFCTTDHSTILNDHI</sequence>
<protein>
    <submittedName>
        <fullName evidence="2">Uncharacterized protein</fullName>
    </submittedName>
</protein>
<dbReference type="EMBL" id="JAUCMX010000008">
    <property type="protein sequence ID" value="KAK3537536.1"/>
    <property type="molecule type" value="Genomic_DNA"/>
</dbReference>
<gene>
    <name evidence="2" type="ORF">QTP70_013396</name>
</gene>
<dbReference type="AlphaFoldDB" id="A0AAE0V6J0"/>